<organism evidence="5 6">
    <name type="scientific">Duganella callida</name>
    <dbReference type="NCBI Taxonomy" id="2561932"/>
    <lineage>
        <taxon>Bacteria</taxon>
        <taxon>Pseudomonadati</taxon>
        <taxon>Pseudomonadota</taxon>
        <taxon>Betaproteobacteria</taxon>
        <taxon>Burkholderiales</taxon>
        <taxon>Oxalobacteraceae</taxon>
        <taxon>Telluria group</taxon>
        <taxon>Duganella</taxon>
    </lineage>
</organism>
<dbReference type="PANTHER" id="PTHR46796:SF6">
    <property type="entry name" value="ARAC SUBFAMILY"/>
    <property type="match status" value="1"/>
</dbReference>
<reference evidence="5 6" key="1">
    <citation type="submission" date="2019-03" db="EMBL/GenBank/DDBJ databases">
        <title>Draft Genome Sequence of Duganella callidus sp. nov., a Novel Duganella Species Isolated from Cultivated Soil.</title>
        <authorList>
            <person name="Raths R."/>
            <person name="Peta V."/>
            <person name="Bucking H."/>
        </authorList>
    </citation>
    <scope>NUCLEOTIDE SEQUENCE [LARGE SCALE GENOMIC DNA]</scope>
    <source>
        <strain evidence="5 6">DN04</strain>
    </source>
</reference>
<protein>
    <submittedName>
        <fullName evidence="5">AraC family transcriptional regulator</fullName>
    </submittedName>
</protein>
<dbReference type="PROSITE" id="PS01124">
    <property type="entry name" value="HTH_ARAC_FAMILY_2"/>
    <property type="match status" value="1"/>
</dbReference>
<dbReference type="SUPFAM" id="SSF46689">
    <property type="entry name" value="Homeodomain-like"/>
    <property type="match status" value="2"/>
</dbReference>
<dbReference type="InterPro" id="IPR018060">
    <property type="entry name" value="HTH_AraC"/>
</dbReference>
<dbReference type="InterPro" id="IPR018062">
    <property type="entry name" value="HTH_AraC-typ_CS"/>
</dbReference>
<comment type="caution">
    <text evidence="5">The sequence shown here is derived from an EMBL/GenBank/DDBJ whole genome shotgun (WGS) entry which is preliminary data.</text>
</comment>
<dbReference type="Gene3D" id="1.10.10.60">
    <property type="entry name" value="Homeodomain-like"/>
    <property type="match status" value="2"/>
</dbReference>
<dbReference type="PRINTS" id="PR00032">
    <property type="entry name" value="HTHARAC"/>
</dbReference>
<keyword evidence="2" id="KW-0238">DNA-binding</keyword>
<keyword evidence="6" id="KW-1185">Reference proteome</keyword>
<dbReference type="AlphaFoldDB" id="A0A4Y9SKH8"/>
<evidence type="ECO:0000313" key="5">
    <source>
        <dbReference type="EMBL" id="TFW23568.1"/>
    </source>
</evidence>
<dbReference type="GO" id="GO:0003700">
    <property type="term" value="F:DNA-binding transcription factor activity"/>
    <property type="evidence" value="ECO:0007669"/>
    <property type="project" value="InterPro"/>
</dbReference>
<name>A0A4Y9SKH8_9BURK</name>
<dbReference type="InterPro" id="IPR009057">
    <property type="entry name" value="Homeodomain-like_sf"/>
</dbReference>
<dbReference type="OrthoDB" id="8890080at2"/>
<dbReference type="SMART" id="SM00342">
    <property type="entry name" value="HTH_ARAC"/>
    <property type="match status" value="1"/>
</dbReference>
<evidence type="ECO:0000256" key="1">
    <source>
        <dbReference type="ARBA" id="ARBA00023015"/>
    </source>
</evidence>
<dbReference type="InterPro" id="IPR020449">
    <property type="entry name" value="Tscrpt_reg_AraC-type_HTH"/>
</dbReference>
<evidence type="ECO:0000313" key="6">
    <source>
        <dbReference type="Proteomes" id="UP000297729"/>
    </source>
</evidence>
<feature type="domain" description="HTH araC/xylS-type" evidence="4">
    <location>
        <begin position="197"/>
        <end position="295"/>
    </location>
</feature>
<evidence type="ECO:0000256" key="2">
    <source>
        <dbReference type="ARBA" id="ARBA00023125"/>
    </source>
</evidence>
<dbReference type="GO" id="GO:0043565">
    <property type="term" value="F:sequence-specific DNA binding"/>
    <property type="evidence" value="ECO:0007669"/>
    <property type="project" value="InterPro"/>
</dbReference>
<dbReference type="Proteomes" id="UP000297729">
    <property type="component" value="Unassembled WGS sequence"/>
</dbReference>
<evidence type="ECO:0000259" key="4">
    <source>
        <dbReference type="PROSITE" id="PS01124"/>
    </source>
</evidence>
<keyword evidence="3" id="KW-0804">Transcription</keyword>
<dbReference type="Pfam" id="PF12833">
    <property type="entry name" value="HTH_18"/>
    <property type="match status" value="1"/>
</dbReference>
<evidence type="ECO:0000256" key="3">
    <source>
        <dbReference type="ARBA" id="ARBA00023163"/>
    </source>
</evidence>
<dbReference type="InterPro" id="IPR050204">
    <property type="entry name" value="AraC_XylS_family_regulators"/>
</dbReference>
<dbReference type="PANTHER" id="PTHR46796">
    <property type="entry name" value="HTH-TYPE TRANSCRIPTIONAL ACTIVATOR RHAS-RELATED"/>
    <property type="match status" value="1"/>
</dbReference>
<proteinExistence type="predicted"/>
<gene>
    <name evidence="5" type="ORF">E4L98_11185</name>
</gene>
<dbReference type="EMBL" id="SPVG01000106">
    <property type="protein sequence ID" value="TFW23568.1"/>
    <property type="molecule type" value="Genomic_DNA"/>
</dbReference>
<dbReference type="PROSITE" id="PS00041">
    <property type="entry name" value="HTH_ARAC_FAMILY_1"/>
    <property type="match status" value="1"/>
</dbReference>
<keyword evidence="1" id="KW-0805">Transcription regulation</keyword>
<accession>A0A4Y9SKH8</accession>
<sequence length="303" mass="33878">MLIQHYPTADLTAELKPAPALTSTGRAWSGAVVNLHDWESGGHVVSPALDHDVLAMRVSGTVRLTQMRDGRTHTATVGCGNVTLHPRGMESRWQWDRPGGILLMRMPPALLQQAAEEITRAPRAATELQNCFGRKDLLVERIAQQFAAELRAPAHPAQAYIAQALSHALAAHLVCRFNAHGVQPQRQPNGLHPRVLQRLHDYVQAHMHDAIDLQALADVAHVSRFHFARLFRHSTGMSAMAYLETQRMQRAVELMRRGDLPLGEIALLAGYTEQSYFTKRFRLHHGMTPTAYLQRLRSRHPPG</sequence>
<dbReference type="RefSeq" id="WP_135201644.1">
    <property type="nucleotide sequence ID" value="NZ_SPVG01000106.1"/>
</dbReference>